<comment type="caution">
    <text evidence="2">The sequence shown here is derived from an EMBL/GenBank/DDBJ whole genome shotgun (WGS) entry which is preliminary data.</text>
</comment>
<dbReference type="Proteomes" id="UP001432027">
    <property type="component" value="Unassembled WGS sequence"/>
</dbReference>
<feature type="region of interest" description="Disordered" evidence="1">
    <location>
        <begin position="68"/>
        <end position="101"/>
    </location>
</feature>
<proteinExistence type="predicted"/>
<feature type="compositionally biased region" description="Polar residues" evidence="1">
    <location>
        <begin position="72"/>
        <end position="95"/>
    </location>
</feature>
<keyword evidence="3" id="KW-1185">Reference proteome</keyword>
<protein>
    <submittedName>
        <fullName evidence="2">Uncharacterized protein</fullName>
    </submittedName>
</protein>
<sequence length="110" mass="12009">MSYRHCKSRYFKPGVPARRWGPPWIIAPSLASNAAKRSDSAPLTPLGPLLILSQTASYIVPQVGTKHRTEDISPTCSAQASSPTKTSYRSGQMSPISPGVMDVVRRRKVD</sequence>
<gene>
    <name evidence="2" type="ORF">PENTCL1PPCAC_9997</name>
</gene>
<organism evidence="2 3">
    <name type="scientific">Pristionchus entomophagus</name>
    <dbReference type="NCBI Taxonomy" id="358040"/>
    <lineage>
        <taxon>Eukaryota</taxon>
        <taxon>Metazoa</taxon>
        <taxon>Ecdysozoa</taxon>
        <taxon>Nematoda</taxon>
        <taxon>Chromadorea</taxon>
        <taxon>Rhabditida</taxon>
        <taxon>Rhabditina</taxon>
        <taxon>Diplogasteromorpha</taxon>
        <taxon>Diplogasteroidea</taxon>
        <taxon>Neodiplogasteridae</taxon>
        <taxon>Pristionchus</taxon>
    </lineage>
</organism>
<evidence type="ECO:0000313" key="2">
    <source>
        <dbReference type="EMBL" id="GMS87822.1"/>
    </source>
</evidence>
<reference evidence="2" key="1">
    <citation type="submission" date="2023-10" db="EMBL/GenBank/DDBJ databases">
        <title>Genome assembly of Pristionchus species.</title>
        <authorList>
            <person name="Yoshida K."/>
            <person name="Sommer R.J."/>
        </authorList>
    </citation>
    <scope>NUCLEOTIDE SEQUENCE</scope>
    <source>
        <strain evidence="2">RS0144</strain>
    </source>
</reference>
<evidence type="ECO:0000256" key="1">
    <source>
        <dbReference type="SAM" id="MobiDB-lite"/>
    </source>
</evidence>
<name>A0AAV5SWV8_9BILA</name>
<dbReference type="AlphaFoldDB" id="A0AAV5SWV8"/>
<evidence type="ECO:0000313" key="3">
    <source>
        <dbReference type="Proteomes" id="UP001432027"/>
    </source>
</evidence>
<accession>A0AAV5SWV8</accession>
<dbReference type="EMBL" id="BTSX01000003">
    <property type="protein sequence ID" value="GMS87822.1"/>
    <property type="molecule type" value="Genomic_DNA"/>
</dbReference>